<keyword evidence="3" id="KW-0479">Metal-binding</keyword>
<evidence type="ECO:0000256" key="4">
    <source>
        <dbReference type="ARBA" id="ARBA00022801"/>
    </source>
</evidence>
<dbReference type="InterPro" id="IPR037493">
    <property type="entry name" value="ExoIII-like"/>
</dbReference>
<dbReference type="GO" id="GO:0006281">
    <property type="term" value="P:DNA repair"/>
    <property type="evidence" value="ECO:0007669"/>
    <property type="project" value="InterPro"/>
</dbReference>
<comment type="caution">
    <text evidence="7">The sequence shown here is derived from an EMBL/GenBank/DDBJ whole genome shotgun (WGS) entry which is preliminary data.</text>
</comment>
<dbReference type="PANTHER" id="PTHR43250:SF2">
    <property type="entry name" value="EXODEOXYRIBONUCLEASE III"/>
    <property type="match status" value="1"/>
</dbReference>
<dbReference type="Pfam" id="PF03372">
    <property type="entry name" value="Exo_endo_phos"/>
    <property type="match status" value="1"/>
</dbReference>
<comment type="similarity">
    <text evidence="2">Belongs to the DNA repair enzymes AP/ExoA family.</text>
</comment>
<evidence type="ECO:0000256" key="1">
    <source>
        <dbReference type="ARBA" id="ARBA00001946"/>
    </source>
</evidence>
<evidence type="ECO:0000256" key="5">
    <source>
        <dbReference type="ARBA" id="ARBA00022842"/>
    </source>
</evidence>
<evidence type="ECO:0000256" key="3">
    <source>
        <dbReference type="ARBA" id="ARBA00022723"/>
    </source>
</evidence>
<name>A0A1J5Q2F8_9ZZZZ</name>
<dbReference type="EC" id="3.1.11.2" evidence="7"/>
<keyword evidence="4 7" id="KW-0378">Hydrolase</keyword>
<dbReference type="PANTHER" id="PTHR43250">
    <property type="entry name" value="EXODEOXYRIBONUCLEASE III"/>
    <property type="match status" value="1"/>
</dbReference>
<reference evidence="7" key="1">
    <citation type="submission" date="2016-10" db="EMBL/GenBank/DDBJ databases">
        <title>Sequence of Gallionella enrichment culture.</title>
        <authorList>
            <person name="Poehlein A."/>
            <person name="Muehling M."/>
            <person name="Daniel R."/>
        </authorList>
    </citation>
    <scope>NUCLEOTIDE SEQUENCE</scope>
</reference>
<dbReference type="InterPro" id="IPR004808">
    <property type="entry name" value="AP_endonuc_1"/>
</dbReference>
<dbReference type="InterPro" id="IPR005135">
    <property type="entry name" value="Endo/exonuclease/phosphatase"/>
</dbReference>
<protein>
    <submittedName>
        <fullName evidence="7">Exodeoxyribonuclease</fullName>
        <ecNumber evidence="7">3.1.11.2</ecNumber>
    </submittedName>
</protein>
<dbReference type="Gene3D" id="3.60.10.10">
    <property type="entry name" value="Endonuclease/exonuclease/phosphatase"/>
    <property type="match status" value="1"/>
</dbReference>
<evidence type="ECO:0000259" key="6">
    <source>
        <dbReference type="Pfam" id="PF03372"/>
    </source>
</evidence>
<sequence length="278" mass="30586">MAWGWMEPMLTIATANVNGIRAAYKRGMGAWVESRRPDVLLLQEVRAPDGMVGDFLPPGEWDLAHEACEIKGRAGVAIASRLPMSAIRIGLATGVPVDTGRWVEADLELPAADGGRSRTLTVVSTYIHSGQADTPKMDEKYAFLDHVTARLGELAEAGGLVVVAGDLNIAHRNVDIKNWKGNLKSAGFLPEERAYLDRWFDDLGWTDLGRRLGGDGPGPYTWWSWRGQAFDNDAGWRIDYQLTTPDLTDAAVSIEVDRAAAWDQRWSDHAPLVATYDL</sequence>
<proteinExistence type="inferred from homology"/>
<dbReference type="PROSITE" id="PS51435">
    <property type="entry name" value="AP_NUCLEASE_F1_4"/>
    <property type="match status" value="1"/>
</dbReference>
<evidence type="ECO:0000313" key="7">
    <source>
        <dbReference type="EMBL" id="OIQ77488.1"/>
    </source>
</evidence>
<organism evidence="7">
    <name type="scientific">mine drainage metagenome</name>
    <dbReference type="NCBI Taxonomy" id="410659"/>
    <lineage>
        <taxon>unclassified sequences</taxon>
        <taxon>metagenomes</taxon>
        <taxon>ecological metagenomes</taxon>
    </lineage>
</organism>
<dbReference type="SUPFAM" id="SSF56219">
    <property type="entry name" value="DNase I-like"/>
    <property type="match status" value="1"/>
</dbReference>
<gene>
    <name evidence="7" type="primary">exoA_13</name>
    <name evidence="7" type="ORF">GALL_408200</name>
</gene>
<evidence type="ECO:0000256" key="2">
    <source>
        <dbReference type="ARBA" id="ARBA00007092"/>
    </source>
</evidence>
<keyword evidence="5" id="KW-0460">Magnesium</keyword>
<dbReference type="AlphaFoldDB" id="A0A1J5Q2F8"/>
<dbReference type="EMBL" id="MLJW01001604">
    <property type="protein sequence ID" value="OIQ77488.1"/>
    <property type="molecule type" value="Genomic_DNA"/>
</dbReference>
<dbReference type="NCBIfam" id="TIGR00633">
    <property type="entry name" value="xth"/>
    <property type="match status" value="1"/>
</dbReference>
<dbReference type="GO" id="GO:0046872">
    <property type="term" value="F:metal ion binding"/>
    <property type="evidence" value="ECO:0007669"/>
    <property type="project" value="UniProtKB-KW"/>
</dbReference>
<accession>A0A1J5Q2F8</accession>
<dbReference type="InterPro" id="IPR036691">
    <property type="entry name" value="Endo/exonu/phosph_ase_sf"/>
</dbReference>
<comment type="cofactor">
    <cofactor evidence="1">
        <name>Mg(2+)</name>
        <dbReference type="ChEBI" id="CHEBI:18420"/>
    </cofactor>
</comment>
<dbReference type="GO" id="GO:0008311">
    <property type="term" value="F:double-stranded DNA 3'-5' DNA exonuclease activity"/>
    <property type="evidence" value="ECO:0007669"/>
    <property type="project" value="UniProtKB-EC"/>
</dbReference>
<feature type="domain" description="Endonuclease/exonuclease/phosphatase" evidence="6">
    <location>
        <begin position="13"/>
        <end position="269"/>
    </location>
</feature>